<evidence type="ECO:0000259" key="15">
    <source>
        <dbReference type="SMART" id="SM00387"/>
    </source>
</evidence>
<feature type="compositionally biased region" description="Basic and acidic residues" evidence="13">
    <location>
        <begin position="794"/>
        <end position="804"/>
    </location>
</feature>
<feature type="region of interest" description="Disordered" evidence="13">
    <location>
        <begin position="289"/>
        <end position="333"/>
    </location>
</feature>
<evidence type="ECO:0000256" key="1">
    <source>
        <dbReference type="ARBA" id="ARBA00004319"/>
    </source>
</evidence>
<evidence type="ECO:0000256" key="13">
    <source>
        <dbReference type="SAM" id="MobiDB-lite"/>
    </source>
</evidence>
<evidence type="ECO:0000313" key="16">
    <source>
        <dbReference type="EMBL" id="SPC89580.1"/>
    </source>
</evidence>
<evidence type="ECO:0000256" key="12">
    <source>
        <dbReference type="PIRSR" id="PIRSR002583-1"/>
    </source>
</evidence>
<dbReference type="GO" id="GO:0051082">
    <property type="term" value="F:unfolded protein binding"/>
    <property type="evidence" value="ECO:0007669"/>
    <property type="project" value="InterPro"/>
</dbReference>
<dbReference type="Pfam" id="PF00183">
    <property type="entry name" value="HSP90"/>
    <property type="match status" value="1"/>
</dbReference>
<feature type="signal peptide" evidence="14">
    <location>
        <begin position="1"/>
        <end position="23"/>
    </location>
</feature>
<dbReference type="InterPro" id="IPR003594">
    <property type="entry name" value="HATPase_dom"/>
</dbReference>
<dbReference type="SUPFAM" id="SSF110942">
    <property type="entry name" value="HSP90 C-terminal domain"/>
    <property type="match status" value="1"/>
</dbReference>
<dbReference type="InterPro" id="IPR001404">
    <property type="entry name" value="Hsp90_fam"/>
</dbReference>
<gene>
    <name evidence="16" type="ORF">FSB_LOCUS17462</name>
</gene>
<evidence type="ECO:0000256" key="6">
    <source>
        <dbReference type="ARBA" id="ARBA00022837"/>
    </source>
</evidence>
<dbReference type="Pfam" id="PF13589">
    <property type="entry name" value="HATPase_c_3"/>
    <property type="match status" value="1"/>
</dbReference>
<keyword evidence="9" id="KW-0143">Chaperone</keyword>
<evidence type="ECO:0000256" key="4">
    <source>
        <dbReference type="ARBA" id="ARBA00022741"/>
    </source>
</evidence>
<dbReference type="NCBIfam" id="NF003555">
    <property type="entry name" value="PRK05218.1"/>
    <property type="match status" value="1"/>
</dbReference>
<dbReference type="GO" id="GO:0140662">
    <property type="term" value="F:ATP-dependent protein folding chaperone"/>
    <property type="evidence" value="ECO:0007669"/>
    <property type="project" value="InterPro"/>
</dbReference>
<dbReference type="SUPFAM" id="SSF55874">
    <property type="entry name" value="ATPase domain of HSP90 chaperone/DNA topoisomerase II/histidine kinase"/>
    <property type="match status" value="1"/>
</dbReference>
<dbReference type="InterPro" id="IPR020575">
    <property type="entry name" value="Hsp90_N"/>
</dbReference>
<dbReference type="CDD" id="cd16927">
    <property type="entry name" value="HATPase_Hsp90-like"/>
    <property type="match status" value="1"/>
</dbReference>
<dbReference type="GO" id="GO:0005524">
    <property type="term" value="F:ATP binding"/>
    <property type="evidence" value="ECO:0007669"/>
    <property type="project" value="UniProtKB-KW"/>
</dbReference>
<sequence>MRKWTIPSTLFLLCLLFLLPDQGRKLHANAEASDEVVDPPKVEEKIGAVPHGLSTDSDVAKREAESISNRSLRNSAEKFQFQAEVSRLMDILINSLYSNKDIFLRELISNASDALDKIRFLSLTDKEILGEGDDTKLEIQIKLDKEKKILSIRDRGIGMTKEDLIKNLGTIAKSGTSAFVEKVQTSGDLNLIGQFGVGFYSVYLVADYVEVVSKHNDDKQYVWESKADGAFAVSEDTWNEPIGRGTEIRLHLREEAGEYLEESKLKELVKKYSEFINFPIHLWASKEVDVEVPADEDDSSEEEESSESSSSEEDEDAEKGGDEDAEEKPKTKKVKETTYEWELLNDVKAIWLRSPKEVTDEEYSKFYHSLSKDFSDDKPLAWSHFTAEGDVEFKAVLFVPPKAPQDLYESYYNAKKSNLKLYVRRVFISDEFDELLPKYLNFLLGLVDSDTLPLNVSREMLQQHSSLKTIKKKLIRKALDMIRRIAEEDPDEFNDKDKKEVEKSSDDDEKKGQYTKFWNEFGKSIKLGIIEDATNRNRLAKLLRFETTKSDGKLTSLDQYISRMKSGQKDIFYITGTSKDQLEKSPFLEQLKKKNFEVIFFTDPVDEYLMQYLMDYEDKKFQNVSKEGLKLGKDSKDKEIKESYKELTKWWKGALSSDNVDDVKVSSRLADTPCVVVTSKYGWSANMERIMQSQTLSDASKQAYMRGKRVLEINPRHPIIKELRERVVVNPEDESVKQTALLMYQTALMESGFTLSDPKDFASRIYQSVKSSLNVNPDAAIEEEDDAEEVETETDTKEDAATSKDDEETEPSAFKDEL</sequence>
<dbReference type="Gene3D" id="1.20.120.790">
    <property type="entry name" value="Heat shock protein 90, C-terminal domain"/>
    <property type="match status" value="1"/>
</dbReference>
<dbReference type="PROSITE" id="PS00298">
    <property type="entry name" value="HSP90"/>
    <property type="match status" value="1"/>
</dbReference>
<feature type="binding site" evidence="12">
    <location>
        <begin position="174"/>
        <end position="175"/>
    </location>
    <ligand>
        <name>ATP</name>
        <dbReference type="ChEBI" id="CHEBI:30616"/>
    </ligand>
</feature>
<dbReference type="SUPFAM" id="SSF54211">
    <property type="entry name" value="Ribosomal protein S5 domain 2-like"/>
    <property type="match status" value="1"/>
</dbReference>
<dbReference type="SMART" id="SM00387">
    <property type="entry name" value="HATPase_c"/>
    <property type="match status" value="1"/>
</dbReference>
<feature type="binding site" evidence="12">
    <location>
        <position position="106"/>
    </location>
    <ligand>
        <name>ATP</name>
        <dbReference type="ChEBI" id="CHEBI:30616"/>
    </ligand>
</feature>
<organism evidence="16">
    <name type="scientific">Fagus sylvatica</name>
    <name type="common">Beechnut</name>
    <dbReference type="NCBI Taxonomy" id="28930"/>
    <lineage>
        <taxon>Eukaryota</taxon>
        <taxon>Viridiplantae</taxon>
        <taxon>Streptophyta</taxon>
        <taxon>Embryophyta</taxon>
        <taxon>Tracheophyta</taxon>
        <taxon>Spermatophyta</taxon>
        <taxon>Magnoliopsida</taxon>
        <taxon>eudicotyledons</taxon>
        <taxon>Gunneridae</taxon>
        <taxon>Pentapetalae</taxon>
        <taxon>rosids</taxon>
        <taxon>fabids</taxon>
        <taxon>Fagales</taxon>
        <taxon>Fagaceae</taxon>
        <taxon>Fagus</taxon>
    </lineage>
</organism>
<dbReference type="FunFam" id="3.30.565.10:FF:000005">
    <property type="entry name" value="Heat shock protein 90"/>
    <property type="match status" value="1"/>
</dbReference>
<evidence type="ECO:0000256" key="8">
    <source>
        <dbReference type="ARBA" id="ARBA00023180"/>
    </source>
</evidence>
<dbReference type="InterPro" id="IPR036890">
    <property type="entry name" value="HATPase_C_sf"/>
</dbReference>
<feature type="binding site" evidence="12">
    <location>
        <position position="458"/>
    </location>
    <ligand>
        <name>ATP</name>
        <dbReference type="ChEBI" id="CHEBI:30616"/>
    </ligand>
</feature>
<evidence type="ECO:0000256" key="5">
    <source>
        <dbReference type="ARBA" id="ARBA00022824"/>
    </source>
</evidence>
<dbReference type="FunFam" id="3.40.50.11260:FF:000006">
    <property type="entry name" value="endoplasmin homolog"/>
    <property type="match status" value="1"/>
</dbReference>
<name>A0A2N9FR54_FAGSY</name>
<keyword evidence="4 12" id="KW-0547">Nucleotide-binding</keyword>
<proteinExistence type="inferred from homology"/>
<dbReference type="MetOSite" id="A0A2N9FR54"/>
<dbReference type="PANTHER" id="PTHR11528">
    <property type="entry name" value="HEAT SHOCK PROTEIN 90 FAMILY MEMBER"/>
    <property type="match status" value="1"/>
</dbReference>
<dbReference type="Gene3D" id="3.40.50.11260">
    <property type="match status" value="1"/>
</dbReference>
<keyword evidence="3 14" id="KW-0732">Signal</keyword>
<dbReference type="GO" id="GO:0016887">
    <property type="term" value="F:ATP hydrolysis activity"/>
    <property type="evidence" value="ECO:0007669"/>
    <property type="project" value="InterPro"/>
</dbReference>
<evidence type="ECO:0000256" key="3">
    <source>
        <dbReference type="ARBA" id="ARBA00022729"/>
    </source>
</evidence>
<evidence type="ECO:0000256" key="9">
    <source>
        <dbReference type="ARBA" id="ARBA00023186"/>
    </source>
</evidence>
<feature type="binding site" evidence="12">
    <location>
        <position position="159"/>
    </location>
    <ligand>
        <name>ATP</name>
        <dbReference type="ChEBI" id="CHEBI:30616"/>
    </ligand>
</feature>
<evidence type="ECO:0000256" key="2">
    <source>
        <dbReference type="ARBA" id="ARBA00008239"/>
    </source>
</evidence>
<feature type="binding site" evidence="12">
    <location>
        <position position="246"/>
    </location>
    <ligand>
        <name>ATP</name>
        <dbReference type="ChEBI" id="CHEBI:30616"/>
    </ligand>
</feature>
<protein>
    <recommendedName>
        <fullName evidence="10">Endoplasmin homolog</fullName>
    </recommendedName>
    <alternativeName>
        <fullName evidence="11">Glucose-regulated protein 94 homolog</fullName>
    </alternativeName>
</protein>
<feature type="binding site" evidence="12">
    <location>
        <position position="167"/>
    </location>
    <ligand>
        <name>ATP</name>
        <dbReference type="ChEBI" id="CHEBI:30616"/>
    </ligand>
</feature>
<dbReference type="PRINTS" id="PR00775">
    <property type="entry name" value="HEATSHOCK90"/>
</dbReference>
<dbReference type="InterPro" id="IPR037196">
    <property type="entry name" value="HSP90_C"/>
</dbReference>
<dbReference type="PIRSF" id="PIRSF002583">
    <property type="entry name" value="Hsp90"/>
    <property type="match status" value="1"/>
</dbReference>
<comment type="similarity">
    <text evidence="2">Belongs to the heat shock protein 90 family.</text>
</comment>
<comment type="subcellular location">
    <subcellularLocation>
        <location evidence="1">Endoplasmic reticulum lumen</location>
    </subcellularLocation>
</comment>
<dbReference type="InterPro" id="IPR019805">
    <property type="entry name" value="Heat_shock_protein_90_CS"/>
</dbReference>
<dbReference type="FunFam" id="1.20.120.790:FF:000005">
    <property type="entry name" value="Endoplasmin-like isoform B"/>
    <property type="match status" value="1"/>
</dbReference>
<feature type="binding site" evidence="12">
    <location>
        <position position="110"/>
    </location>
    <ligand>
        <name>ATP</name>
        <dbReference type="ChEBI" id="CHEBI:30616"/>
    </ligand>
</feature>
<dbReference type="InterPro" id="IPR020568">
    <property type="entry name" value="Ribosomal_Su5_D2-typ_SF"/>
</dbReference>
<dbReference type="EMBL" id="OIVN01001079">
    <property type="protein sequence ID" value="SPC89580.1"/>
    <property type="molecule type" value="Genomic_DNA"/>
</dbReference>
<evidence type="ECO:0000256" key="7">
    <source>
        <dbReference type="ARBA" id="ARBA00022840"/>
    </source>
</evidence>
<evidence type="ECO:0000256" key="10">
    <source>
        <dbReference type="ARBA" id="ARBA00073396"/>
    </source>
</evidence>
<evidence type="ECO:0000256" key="14">
    <source>
        <dbReference type="SAM" id="SignalP"/>
    </source>
</evidence>
<reference evidence="16" key="1">
    <citation type="submission" date="2018-02" db="EMBL/GenBank/DDBJ databases">
        <authorList>
            <person name="Cohen D.B."/>
            <person name="Kent A.D."/>
        </authorList>
    </citation>
    <scope>NUCLEOTIDE SEQUENCE</scope>
</reference>
<dbReference type="HAMAP" id="MF_00505">
    <property type="entry name" value="HSP90"/>
    <property type="match status" value="1"/>
</dbReference>
<accession>A0A2N9FR54</accession>
<keyword evidence="6" id="KW-0106">Calcium</keyword>
<keyword evidence="7 12" id="KW-0067">ATP-binding</keyword>
<feature type="binding site" evidence="12">
    <location>
        <begin position="194"/>
        <end position="199"/>
    </location>
    <ligand>
        <name>ATP</name>
        <dbReference type="ChEBI" id="CHEBI:30616"/>
    </ligand>
</feature>
<feature type="compositionally biased region" description="Acidic residues" evidence="13">
    <location>
        <begin position="780"/>
        <end position="793"/>
    </location>
</feature>
<dbReference type="Gene3D" id="3.30.230.80">
    <property type="match status" value="1"/>
</dbReference>
<feature type="chain" id="PRO_5014647195" description="Endoplasmin homolog" evidence="14">
    <location>
        <begin position="24"/>
        <end position="818"/>
    </location>
</feature>
<feature type="binding site" evidence="12">
    <location>
        <position position="173"/>
    </location>
    <ligand>
        <name>ATP</name>
        <dbReference type="ChEBI" id="CHEBI:30616"/>
    </ligand>
</feature>
<keyword evidence="8" id="KW-0325">Glycoprotein</keyword>
<dbReference type="FunFam" id="3.30.230.80:FF:000006">
    <property type="entry name" value="endoplasmin homolog"/>
    <property type="match status" value="1"/>
</dbReference>
<evidence type="ECO:0000256" key="11">
    <source>
        <dbReference type="ARBA" id="ARBA00076587"/>
    </source>
</evidence>
<feature type="compositionally biased region" description="Acidic residues" evidence="13">
    <location>
        <begin position="290"/>
        <end position="326"/>
    </location>
</feature>
<feature type="region of interest" description="Disordered" evidence="13">
    <location>
        <begin position="773"/>
        <end position="818"/>
    </location>
</feature>
<feature type="binding site" evidence="12">
    <location>
        <position position="154"/>
    </location>
    <ligand>
        <name>ATP</name>
        <dbReference type="ChEBI" id="CHEBI:30616"/>
    </ligand>
</feature>
<dbReference type="GO" id="GO:0005788">
    <property type="term" value="C:endoplasmic reticulum lumen"/>
    <property type="evidence" value="ECO:0007669"/>
    <property type="project" value="UniProtKB-SubCell"/>
</dbReference>
<keyword evidence="5" id="KW-0256">Endoplasmic reticulum</keyword>
<feature type="domain" description="Histidine kinase/HSP90-like ATPase" evidence="15">
    <location>
        <begin position="99"/>
        <end position="256"/>
    </location>
</feature>
<dbReference type="AlphaFoldDB" id="A0A2N9FR54"/>
<dbReference type="Gene3D" id="3.30.565.10">
    <property type="entry name" value="Histidine kinase-like ATPase, C-terminal domain"/>
    <property type="match status" value="1"/>
</dbReference>